<comment type="similarity">
    <text evidence="1">Belongs to the peptidase A1 family.</text>
</comment>
<dbReference type="Gene3D" id="2.40.70.10">
    <property type="entry name" value="Acid Proteases"/>
    <property type="match status" value="1"/>
</dbReference>
<dbReference type="EMBL" id="NBSK02000001">
    <property type="protein sequence ID" value="KAJ0225459.1"/>
    <property type="molecule type" value="Genomic_DNA"/>
</dbReference>
<name>A0A9R1XTX9_LACSA</name>
<proteinExistence type="inferred from homology"/>
<dbReference type="Proteomes" id="UP000235145">
    <property type="component" value="Unassembled WGS sequence"/>
</dbReference>
<keyword evidence="4" id="KW-1185">Reference proteome</keyword>
<sequence length="239" mass="26994">MWWSTINYYDKGEERREIRIPVSIIVKNRVTSTLLYLLLLHAVDVLSRFPATLSQERAFPQNHRIELSQLRDRDSLRHSRILNKYYDPWGVVAFAILGTYDLPVVWWHYIINLESISVNGQTLVFSLNYNKGNNKYTLCSMTLQAPQHVLIMGALTISTLKMGFGYSTFETRYFIKTNRPVDGVLGLGQQGISIISEISSQGIAPNSFTHCLVGDGGGLLVLGTPIMPDIVFTPLVKSK</sequence>
<dbReference type="GO" id="GO:0006508">
    <property type="term" value="P:proteolysis"/>
    <property type="evidence" value="ECO:0007669"/>
    <property type="project" value="InterPro"/>
</dbReference>
<evidence type="ECO:0000256" key="1">
    <source>
        <dbReference type="ARBA" id="ARBA00007447"/>
    </source>
</evidence>
<evidence type="ECO:0000259" key="2">
    <source>
        <dbReference type="Pfam" id="PF14543"/>
    </source>
</evidence>
<dbReference type="InterPro" id="IPR001461">
    <property type="entry name" value="Aspartic_peptidase_A1"/>
</dbReference>
<accession>A0A9R1XTX9</accession>
<dbReference type="InterPro" id="IPR032861">
    <property type="entry name" value="TAXi_N"/>
</dbReference>
<dbReference type="InterPro" id="IPR021109">
    <property type="entry name" value="Peptidase_aspartic_dom_sf"/>
</dbReference>
<evidence type="ECO:0000313" key="3">
    <source>
        <dbReference type="EMBL" id="KAJ0225459.1"/>
    </source>
</evidence>
<evidence type="ECO:0000313" key="4">
    <source>
        <dbReference type="Proteomes" id="UP000235145"/>
    </source>
</evidence>
<organism evidence="3 4">
    <name type="scientific">Lactuca sativa</name>
    <name type="common">Garden lettuce</name>
    <dbReference type="NCBI Taxonomy" id="4236"/>
    <lineage>
        <taxon>Eukaryota</taxon>
        <taxon>Viridiplantae</taxon>
        <taxon>Streptophyta</taxon>
        <taxon>Embryophyta</taxon>
        <taxon>Tracheophyta</taxon>
        <taxon>Spermatophyta</taxon>
        <taxon>Magnoliopsida</taxon>
        <taxon>eudicotyledons</taxon>
        <taxon>Gunneridae</taxon>
        <taxon>Pentapetalae</taxon>
        <taxon>asterids</taxon>
        <taxon>campanulids</taxon>
        <taxon>Asterales</taxon>
        <taxon>Asteraceae</taxon>
        <taxon>Cichorioideae</taxon>
        <taxon>Cichorieae</taxon>
        <taxon>Lactucinae</taxon>
        <taxon>Lactuca</taxon>
    </lineage>
</organism>
<dbReference type="SUPFAM" id="SSF50630">
    <property type="entry name" value="Acid proteases"/>
    <property type="match status" value="1"/>
</dbReference>
<gene>
    <name evidence="3" type="ORF">LSAT_V11C100041520</name>
</gene>
<dbReference type="PANTHER" id="PTHR13683:SF810">
    <property type="entry name" value="NEPENTHESIN"/>
    <property type="match status" value="1"/>
</dbReference>
<feature type="domain" description="Xylanase inhibitor N-terminal" evidence="2">
    <location>
        <begin position="161"/>
        <end position="223"/>
    </location>
</feature>
<dbReference type="PANTHER" id="PTHR13683">
    <property type="entry name" value="ASPARTYL PROTEASES"/>
    <property type="match status" value="1"/>
</dbReference>
<comment type="caution">
    <text evidence="3">The sequence shown here is derived from an EMBL/GenBank/DDBJ whole genome shotgun (WGS) entry which is preliminary data.</text>
</comment>
<dbReference type="Pfam" id="PF14543">
    <property type="entry name" value="TAXi_N"/>
    <property type="match status" value="1"/>
</dbReference>
<dbReference type="GO" id="GO:0004190">
    <property type="term" value="F:aspartic-type endopeptidase activity"/>
    <property type="evidence" value="ECO:0007669"/>
    <property type="project" value="InterPro"/>
</dbReference>
<reference evidence="3 4" key="1">
    <citation type="journal article" date="2017" name="Nat. Commun.">
        <title>Genome assembly with in vitro proximity ligation data and whole-genome triplication in lettuce.</title>
        <authorList>
            <person name="Reyes-Chin-Wo S."/>
            <person name="Wang Z."/>
            <person name="Yang X."/>
            <person name="Kozik A."/>
            <person name="Arikit S."/>
            <person name="Song C."/>
            <person name="Xia L."/>
            <person name="Froenicke L."/>
            <person name="Lavelle D.O."/>
            <person name="Truco M.J."/>
            <person name="Xia R."/>
            <person name="Zhu S."/>
            <person name="Xu C."/>
            <person name="Xu H."/>
            <person name="Xu X."/>
            <person name="Cox K."/>
            <person name="Korf I."/>
            <person name="Meyers B.C."/>
            <person name="Michelmore R.W."/>
        </authorList>
    </citation>
    <scope>NUCLEOTIDE SEQUENCE [LARGE SCALE GENOMIC DNA]</scope>
    <source>
        <strain evidence="4">cv. Salinas</strain>
        <tissue evidence="3">Seedlings</tissue>
    </source>
</reference>
<dbReference type="AlphaFoldDB" id="A0A9R1XTX9"/>
<protein>
    <recommendedName>
        <fullName evidence="2">Xylanase inhibitor N-terminal domain-containing protein</fullName>
    </recommendedName>
</protein>